<accession>C5LJD9</accession>
<dbReference type="GeneID" id="9051912"/>
<feature type="region of interest" description="Disordered" evidence="1">
    <location>
        <begin position="1"/>
        <end position="24"/>
    </location>
</feature>
<sequence length="83" mass="9188">MPLEEMEPATYSGSANQGTETSSDLVHDLNSLALSIEDDAPECAKQFLESEFLEVSCIRELIGRLSTGEILPQDSMDFQNTYQ</sequence>
<dbReference type="AlphaFoldDB" id="C5LJD9"/>
<organism evidence="3">
    <name type="scientific">Perkinsus marinus (strain ATCC 50983 / TXsc)</name>
    <dbReference type="NCBI Taxonomy" id="423536"/>
    <lineage>
        <taxon>Eukaryota</taxon>
        <taxon>Sar</taxon>
        <taxon>Alveolata</taxon>
        <taxon>Perkinsozoa</taxon>
        <taxon>Perkinsea</taxon>
        <taxon>Perkinsida</taxon>
        <taxon>Perkinsidae</taxon>
        <taxon>Perkinsus</taxon>
    </lineage>
</organism>
<reference evidence="2 3" key="1">
    <citation type="submission" date="2008-07" db="EMBL/GenBank/DDBJ databases">
        <authorList>
            <person name="El-Sayed N."/>
            <person name="Caler E."/>
            <person name="Inman J."/>
            <person name="Amedeo P."/>
            <person name="Hass B."/>
            <person name="Wortman J."/>
        </authorList>
    </citation>
    <scope>NUCLEOTIDE SEQUENCE [LARGE SCALE GENOMIC DNA]</scope>
    <source>
        <strain evidence="3">ATCC 50983 / TXsc</strain>
    </source>
</reference>
<evidence type="ECO:0000313" key="3">
    <source>
        <dbReference type="Proteomes" id="UP000007800"/>
    </source>
</evidence>
<dbReference type="InParanoid" id="C5LJD9"/>
<gene>
    <name evidence="2" type="ORF">Pmar_PMAR028984</name>
</gene>
<evidence type="ECO:0000313" key="2">
    <source>
        <dbReference type="EMBL" id="EER03154.1"/>
    </source>
</evidence>
<protein>
    <submittedName>
        <fullName evidence="2">Uncharacterized protein</fullName>
    </submittedName>
</protein>
<evidence type="ECO:0000256" key="1">
    <source>
        <dbReference type="SAM" id="MobiDB-lite"/>
    </source>
</evidence>
<proteinExistence type="predicted"/>
<dbReference type="RefSeq" id="XP_002771338.1">
    <property type="nucleotide sequence ID" value="XM_002771292.1"/>
</dbReference>
<feature type="compositionally biased region" description="Polar residues" evidence="1">
    <location>
        <begin position="11"/>
        <end position="24"/>
    </location>
</feature>
<keyword evidence="3" id="KW-1185">Reference proteome</keyword>
<name>C5LJD9_PERM5</name>
<dbReference type="Proteomes" id="UP000007800">
    <property type="component" value="Unassembled WGS sequence"/>
</dbReference>
<dbReference type="EMBL" id="GG682438">
    <property type="protein sequence ID" value="EER03154.1"/>
    <property type="molecule type" value="Genomic_DNA"/>
</dbReference>